<dbReference type="PANTHER" id="PTHR21600:SF44">
    <property type="entry name" value="RIBOSOMAL LARGE SUBUNIT PSEUDOURIDINE SYNTHASE D"/>
    <property type="match status" value="1"/>
</dbReference>
<dbReference type="EC" id="5.4.99.-" evidence="6"/>
<name>A0A6V6XZZ6_9FIRM</name>
<dbReference type="CDD" id="cd02869">
    <property type="entry name" value="PseudoU_synth_RluA_like"/>
    <property type="match status" value="1"/>
</dbReference>
<evidence type="ECO:0000313" key="8">
    <source>
        <dbReference type="EMBL" id="CAC9925232.1"/>
    </source>
</evidence>
<reference evidence="8 9" key="1">
    <citation type="submission" date="2020-06" db="EMBL/GenBank/DDBJ databases">
        <authorList>
            <person name="Criscuolo A."/>
        </authorList>
    </citation>
    <scope>NUCLEOTIDE SEQUENCE [LARGE SCALE GENOMIC DNA]</scope>
    <source>
        <strain evidence="8">1804121828</strain>
    </source>
</reference>
<dbReference type="RefSeq" id="WP_180498889.1">
    <property type="nucleotide sequence ID" value="NZ_CAIJCS010000014.1"/>
</dbReference>
<dbReference type="InterPro" id="IPR006224">
    <property type="entry name" value="PsdUridine_synth_RluA-like_CS"/>
</dbReference>
<dbReference type="Pfam" id="PF01479">
    <property type="entry name" value="S4"/>
    <property type="match status" value="1"/>
</dbReference>
<proteinExistence type="inferred from homology"/>
<keyword evidence="5" id="KW-0694">RNA-binding</keyword>
<dbReference type="InterPro" id="IPR036986">
    <property type="entry name" value="S4_RNA-bd_sf"/>
</dbReference>
<sequence>MKDQIFVADVEDMRLDLYMSDRLQMNRSQVKNAVVSGRILVNGKKVKAGYSLKIGDEIHYEAEEEYIIEPKDLGVEILYEDEHLACVNKPYGLVVHPGAGEEDETLVHHILWRFDRVAEGSDPLRPGIVHRLDKDTSGVMVIAKSEEAYTGLIELFKSRDVDKRYDAICHGVIRSGGAIDSPIGRDPRRRTQMAVNVHPSKPAHTIYEPVLGFRDATLLKVRILTGRTHQIRVHLQSIHHPIVGDPIYGVRKDRNGKLLLHSASLTFPHPVTGETIHAEAPMPERLLSFVRKEKGDLCIKY</sequence>
<accession>A0A6V6XZZ6</accession>
<evidence type="ECO:0000256" key="5">
    <source>
        <dbReference type="PROSITE-ProRule" id="PRU00182"/>
    </source>
</evidence>
<gene>
    <name evidence="8" type="ORF">PEPNEM18_00496</name>
</gene>
<dbReference type="GO" id="GO:0003723">
    <property type="term" value="F:RNA binding"/>
    <property type="evidence" value="ECO:0007669"/>
    <property type="project" value="UniProtKB-KW"/>
</dbReference>
<dbReference type="PROSITE" id="PS01129">
    <property type="entry name" value="PSI_RLU"/>
    <property type="match status" value="1"/>
</dbReference>
<evidence type="ECO:0000256" key="4">
    <source>
        <dbReference type="PIRSR" id="PIRSR606225-1"/>
    </source>
</evidence>
<feature type="active site" evidence="4">
    <location>
        <position position="133"/>
    </location>
</feature>
<dbReference type="AlphaFoldDB" id="A0A6V6XZZ6"/>
<evidence type="ECO:0000313" key="9">
    <source>
        <dbReference type="Proteomes" id="UP000586454"/>
    </source>
</evidence>
<dbReference type="InterPro" id="IPR002942">
    <property type="entry name" value="S4_RNA-bd"/>
</dbReference>
<dbReference type="EMBL" id="CAIJCS010000014">
    <property type="protein sequence ID" value="CAC9925232.1"/>
    <property type="molecule type" value="Genomic_DNA"/>
</dbReference>
<protein>
    <recommendedName>
        <fullName evidence="6">Pseudouridine synthase</fullName>
        <ecNumber evidence="6">5.4.99.-</ecNumber>
    </recommendedName>
</protein>
<dbReference type="PROSITE" id="PS50889">
    <property type="entry name" value="S4"/>
    <property type="match status" value="1"/>
</dbReference>
<dbReference type="NCBIfam" id="TIGR00005">
    <property type="entry name" value="rluA_subfam"/>
    <property type="match status" value="1"/>
</dbReference>
<comment type="catalytic activity">
    <reaction evidence="1 6">
        <text>a uridine in RNA = a pseudouridine in RNA</text>
        <dbReference type="Rhea" id="RHEA:48348"/>
        <dbReference type="Rhea" id="RHEA-COMP:12068"/>
        <dbReference type="Rhea" id="RHEA-COMP:12069"/>
        <dbReference type="ChEBI" id="CHEBI:65314"/>
        <dbReference type="ChEBI" id="CHEBI:65315"/>
    </reaction>
</comment>
<dbReference type="Gene3D" id="3.10.290.10">
    <property type="entry name" value="RNA-binding S4 domain"/>
    <property type="match status" value="1"/>
</dbReference>
<dbReference type="CDD" id="cd00165">
    <property type="entry name" value="S4"/>
    <property type="match status" value="1"/>
</dbReference>
<dbReference type="Pfam" id="PF00849">
    <property type="entry name" value="PseudoU_synth_2"/>
    <property type="match status" value="1"/>
</dbReference>
<dbReference type="SMART" id="SM00363">
    <property type="entry name" value="S4"/>
    <property type="match status" value="1"/>
</dbReference>
<dbReference type="InterPro" id="IPR006225">
    <property type="entry name" value="PsdUridine_synth_RluC/D"/>
</dbReference>
<dbReference type="SUPFAM" id="SSF55120">
    <property type="entry name" value="Pseudouridine synthase"/>
    <property type="match status" value="1"/>
</dbReference>
<dbReference type="InterPro" id="IPR020103">
    <property type="entry name" value="PsdUridine_synth_cat_dom_sf"/>
</dbReference>
<comment type="similarity">
    <text evidence="2 6">Belongs to the pseudouridine synthase RluA family.</text>
</comment>
<dbReference type="GO" id="GO:0120159">
    <property type="term" value="F:rRNA pseudouridine synthase activity"/>
    <property type="evidence" value="ECO:0007669"/>
    <property type="project" value="UniProtKB-ARBA"/>
</dbReference>
<dbReference type="SUPFAM" id="SSF55174">
    <property type="entry name" value="Alpha-L RNA-binding motif"/>
    <property type="match status" value="1"/>
</dbReference>
<dbReference type="InterPro" id="IPR050188">
    <property type="entry name" value="RluA_PseudoU_synthase"/>
</dbReference>
<dbReference type="Gene3D" id="3.30.2350.10">
    <property type="entry name" value="Pseudouridine synthase"/>
    <property type="match status" value="1"/>
</dbReference>
<comment type="caution">
    <text evidence="8">The sequence shown here is derived from an EMBL/GenBank/DDBJ whole genome shotgun (WGS) entry which is preliminary data.</text>
</comment>
<organism evidence="8 9">
    <name type="scientific">Aedoeadaptatus nemausensis</name>
    <dbReference type="NCBI Taxonomy" id="2582829"/>
    <lineage>
        <taxon>Bacteria</taxon>
        <taxon>Bacillati</taxon>
        <taxon>Bacillota</taxon>
        <taxon>Tissierellia</taxon>
        <taxon>Tissierellales</taxon>
        <taxon>Peptoniphilaceae</taxon>
        <taxon>Aedoeadaptatus</taxon>
    </lineage>
</organism>
<dbReference type="Proteomes" id="UP000586454">
    <property type="component" value="Unassembled WGS sequence"/>
</dbReference>
<evidence type="ECO:0000256" key="1">
    <source>
        <dbReference type="ARBA" id="ARBA00000073"/>
    </source>
</evidence>
<dbReference type="InterPro" id="IPR006145">
    <property type="entry name" value="PsdUridine_synth_RsuA/RluA"/>
</dbReference>
<feature type="domain" description="RNA-binding S4" evidence="7">
    <location>
        <begin position="13"/>
        <end position="74"/>
    </location>
</feature>
<keyword evidence="9" id="KW-1185">Reference proteome</keyword>
<evidence type="ECO:0000256" key="3">
    <source>
        <dbReference type="ARBA" id="ARBA00023235"/>
    </source>
</evidence>
<evidence type="ECO:0000256" key="2">
    <source>
        <dbReference type="ARBA" id="ARBA00010876"/>
    </source>
</evidence>
<dbReference type="GO" id="GO:0000455">
    <property type="term" value="P:enzyme-directed rRNA pseudouridine synthesis"/>
    <property type="evidence" value="ECO:0007669"/>
    <property type="project" value="TreeGrafter"/>
</dbReference>
<evidence type="ECO:0000259" key="7">
    <source>
        <dbReference type="SMART" id="SM00363"/>
    </source>
</evidence>
<comment type="function">
    <text evidence="6">Responsible for synthesis of pseudouridine from uracil.</text>
</comment>
<dbReference type="PANTHER" id="PTHR21600">
    <property type="entry name" value="MITOCHONDRIAL RNA PSEUDOURIDINE SYNTHASE"/>
    <property type="match status" value="1"/>
</dbReference>
<evidence type="ECO:0000256" key="6">
    <source>
        <dbReference type="RuleBase" id="RU362028"/>
    </source>
</evidence>
<keyword evidence="3 6" id="KW-0413">Isomerase</keyword>